<keyword evidence="9" id="KW-1185">Reference proteome</keyword>
<keyword evidence="4 6" id="KW-1133">Transmembrane helix</keyword>
<feature type="domain" description="EamA" evidence="7">
    <location>
        <begin position="102"/>
        <end position="228"/>
    </location>
</feature>
<comment type="subcellular location">
    <subcellularLocation>
        <location evidence="1">Membrane</location>
        <topology evidence="1">Multi-pass membrane protein</topology>
    </subcellularLocation>
</comment>
<evidence type="ECO:0000256" key="3">
    <source>
        <dbReference type="ARBA" id="ARBA00022692"/>
    </source>
</evidence>
<evidence type="ECO:0000256" key="1">
    <source>
        <dbReference type="ARBA" id="ARBA00004141"/>
    </source>
</evidence>
<name>A0ABQ8D440_BRANA</name>
<dbReference type="EMBL" id="JAGKQM010000006">
    <property type="protein sequence ID" value="KAH0924122.1"/>
    <property type="molecule type" value="Genomic_DNA"/>
</dbReference>
<reference evidence="8 9" key="1">
    <citation type="submission" date="2021-05" db="EMBL/GenBank/DDBJ databases">
        <title>Genome Assembly of Synthetic Allotetraploid Brassica napus Reveals Homoeologous Exchanges between Subgenomes.</title>
        <authorList>
            <person name="Davis J.T."/>
        </authorList>
    </citation>
    <scope>NUCLEOTIDE SEQUENCE [LARGE SCALE GENOMIC DNA]</scope>
    <source>
        <strain evidence="9">cv. Da-Ae</strain>
        <tissue evidence="8">Seedling</tissue>
    </source>
</reference>
<dbReference type="SUPFAM" id="SSF103481">
    <property type="entry name" value="Multidrug resistance efflux transporter EmrE"/>
    <property type="match status" value="2"/>
</dbReference>
<evidence type="ECO:0000256" key="2">
    <source>
        <dbReference type="ARBA" id="ARBA00007635"/>
    </source>
</evidence>
<dbReference type="InterPro" id="IPR000620">
    <property type="entry name" value="EamA_dom"/>
</dbReference>
<keyword evidence="3 6" id="KW-0812">Transmembrane</keyword>
<evidence type="ECO:0000256" key="6">
    <source>
        <dbReference type="SAM" id="Phobius"/>
    </source>
</evidence>
<sequence length="420" mass="44916">MASACNRFMNRSSVSSLRSAVRSALHKSPIGTGTPPSASSAGFRIPSKPAASPRFSFSRCPSELGCVQSLLPLHSTVAAARLTSCLSVTSRSSRALSQGNSLLMSYLMSLGLGPFTIVIFSTFATFLILSPFAILFERKQWPKELSARLIGKLVLISFAGVTLFQSLFLEGIRLTSPAMATAMPNLAPGLIFFIAWIVRLEKMDMKCVYSKLKILGTLLCVFGALTMSLMHSASIIQDEKDNASIFVFDRDRVVGCIYLLGAVFVLSTNVVLQASTLAEFPAPISLSAITALIGVLITMLVQLLQNESGKVLTRSLISIGNLVGFSLLGGMVSGACVSFNGWAMKKRGPVMVSMFSPFATVISVGFSVLTLGESICLGSVGGMALMFIGLYLVLWAKGKEGFSQIESFECEFDAKKPLLS</sequence>
<dbReference type="Pfam" id="PF00892">
    <property type="entry name" value="EamA"/>
    <property type="match status" value="2"/>
</dbReference>
<dbReference type="Proteomes" id="UP000824890">
    <property type="component" value="Unassembled WGS sequence"/>
</dbReference>
<feature type="transmembrane region" description="Helical" evidence="6">
    <location>
        <begin position="316"/>
        <end position="339"/>
    </location>
</feature>
<dbReference type="InterPro" id="IPR030184">
    <property type="entry name" value="WAT1-related"/>
</dbReference>
<feature type="transmembrane region" description="Helical" evidence="6">
    <location>
        <begin position="212"/>
        <end position="232"/>
    </location>
</feature>
<comment type="caution">
    <text evidence="8">The sequence shown here is derived from an EMBL/GenBank/DDBJ whole genome shotgun (WGS) entry which is preliminary data.</text>
</comment>
<feature type="transmembrane region" description="Helical" evidence="6">
    <location>
        <begin position="149"/>
        <end position="169"/>
    </location>
</feature>
<dbReference type="PANTHER" id="PTHR31218">
    <property type="entry name" value="WAT1-RELATED PROTEIN"/>
    <property type="match status" value="1"/>
</dbReference>
<evidence type="ECO:0000313" key="8">
    <source>
        <dbReference type="EMBL" id="KAH0924122.1"/>
    </source>
</evidence>
<comment type="similarity">
    <text evidence="2">Belongs to the drug/metabolite transporter (DMT) superfamily. Plant drug/metabolite exporter (P-DME) (TC 2.A.7.4) family.</text>
</comment>
<feature type="transmembrane region" description="Helical" evidence="6">
    <location>
        <begin position="284"/>
        <end position="304"/>
    </location>
</feature>
<feature type="transmembrane region" description="Helical" evidence="6">
    <location>
        <begin position="252"/>
        <end position="272"/>
    </location>
</feature>
<protein>
    <recommendedName>
        <fullName evidence="7">EamA domain-containing protein</fullName>
    </recommendedName>
</protein>
<feature type="transmembrane region" description="Helical" evidence="6">
    <location>
        <begin position="351"/>
        <end position="371"/>
    </location>
</feature>
<evidence type="ECO:0000256" key="4">
    <source>
        <dbReference type="ARBA" id="ARBA00022989"/>
    </source>
</evidence>
<feature type="domain" description="EamA" evidence="7">
    <location>
        <begin position="255"/>
        <end position="394"/>
    </location>
</feature>
<evidence type="ECO:0000256" key="5">
    <source>
        <dbReference type="ARBA" id="ARBA00023136"/>
    </source>
</evidence>
<evidence type="ECO:0000259" key="7">
    <source>
        <dbReference type="Pfam" id="PF00892"/>
    </source>
</evidence>
<feature type="transmembrane region" description="Helical" evidence="6">
    <location>
        <begin position="181"/>
        <end position="200"/>
    </location>
</feature>
<accession>A0ABQ8D440</accession>
<feature type="transmembrane region" description="Helical" evidence="6">
    <location>
        <begin position="377"/>
        <end position="396"/>
    </location>
</feature>
<keyword evidence="5 6" id="KW-0472">Membrane</keyword>
<feature type="transmembrane region" description="Helical" evidence="6">
    <location>
        <begin position="112"/>
        <end position="137"/>
    </location>
</feature>
<gene>
    <name evidence="8" type="ORF">HID58_024140</name>
</gene>
<dbReference type="InterPro" id="IPR037185">
    <property type="entry name" value="EmrE-like"/>
</dbReference>
<proteinExistence type="inferred from homology"/>
<evidence type="ECO:0000313" key="9">
    <source>
        <dbReference type="Proteomes" id="UP000824890"/>
    </source>
</evidence>
<organism evidence="8 9">
    <name type="scientific">Brassica napus</name>
    <name type="common">Rape</name>
    <dbReference type="NCBI Taxonomy" id="3708"/>
    <lineage>
        <taxon>Eukaryota</taxon>
        <taxon>Viridiplantae</taxon>
        <taxon>Streptophyta</taxon>
        <taxon>Embryophyta</taxon>
        <taxon>Tracheophyta</taxon>
        <taxon>Spermatophyta</taxon>
        <taxon>Magnoliopsida</taxon>
        <taxon>eudicotyledons</taxon>
        <taxon>Gunneridae</taxon>
        <taxon>Pentapetalae</taxon>
        <taxon>rosids</taxon>
        <taxon>malvids</taxon>
        <taxon>Brassicales</taxon>
        <taxon>Brassicaceae</taxon>
        <taxon>Brassiceae</taxon>
        <taxon>Brassica</taxon>
    </lineage>
</organism>